<keyword evidence="4" id="KW-1185">Reference proteome</keyword>
<dbReference type="Pfam" id="PF01817">
    <property type="entry name" value="CM_2"/>
    <property type="match status" value="1"/>
</dbReference>
<proteinExistence type="predicted"/>
<feature type="domain" description="Chorismate mutase" evidence="2">
    <location>
        <begin position="56"/>
        <end position="137"/>
    </location>
</feature>
<name>A0ABS0NMP4_9ACTN</name>
<dbReference type="RefSeq" id="WP_197992072.1">
    <property type="nucleotide sequence ID" value="NZ_JACYXC010000001.1"/>
</dbReference>
<dbReference type="NCBIfam" id="NF005894">
    <property type="entry name" value="PRK07857.1"/>
    <property type="match status" value="1"/>
</dbReference>
<evidence type="ECO:0000259" key="2">
    <source>
        <dbReference type="PROSITE" id="PS51168"/>
    </source>
</evidence>
<dbReference type="EMBL" id="JACYXC010000001">
    <property type="protein sequence ID" value="MBH5336453.1"/>
    <property type="molecule type" value="Genomic_DNA"/>
</dbReference>
<reference evidence="3 4" key="1">
    <citation type="submission" date="2020-09" db="EMBL/GenBank/DDBJ databases">
        <title>Biosynthesis of the nuclear factor of activated T cells inhibitor NFAT-133 and its congeners in Streptomyces pactum.</title>
        <authorList>
            <person name="Zhou W."/>
            <person name="Posri P."/>
            <person name="Abugrain M.E."/>
            <person name="Weisberg A.J."/>
            <person name="Chang J.H."/>
            <person name="Mahmud T."/>
        </authorList>
    </citation>
    <scope>NUCLEOTIDE SEQUENCE [LARGE SCALE GENOMIC DNA]</scope>
    <source>
        <strain evidence="3 4">ATCC 27456</strain>
    </source>
</reference>
<dbReference type="Gene3D" id="1.20.59.10">
    <property type="entry name" value="Chorismate mutase"/>
    <property type="match status" value="1"/>
</dbReference>
<dbReference type="Proteomes" id="UP000807371">
    <property type="component" value="Unassembled WGS sequence"/>
</dbReference>
<organism evidence="3 4">
    <name type="scientific">Streptomyces pactum</name>
    <dbReference type="NCBI Taxonomy" id="68249"/>
    <lineage>
        <taxon>Bacteria</taxon>
        <taxon>Bacillati</taxon>
        <taxon>Actinomycetota</taxon>
        <taxon>Actinomycetes</taxon>
        <taxon>Kitasatosporales</taxon>
        <taxon>Streptomycetaceae</taxon>
        <taxon>Streptomyces</taxon>
    </lineage>
</organism>
<dbReference type="SUPFAM" id="SSF48600">
    <property type="entry name" value="Chorismate mutase II"/>
    <property type="match status" value="1"/>
</dbReference>
<evidence type="ECO:0000313" key="4">
    <source>
        <dbReference type="Proteomes" id="UP000807371"/>
    </source>
</evidence>
<dbReference type="InterPro" id="IPR036979">
    <property type="entry name" value="CM_dom_sf"/>
</dbReference>
<dbReference type="GO" id="GO:0004106">
    <property type="term" value="F:chorismate mutase activity"/>
    <property type="evidence" value="ECO:0007669"/>
    <property type="project" value="UniProtKB-EC"/>
</dbReference>
<dbReference type="InterPro" id="IPR010958">
    <property type="entry name" value="Chorismate_mutase_highGC-bac"/>
</dbReference>
<sequence length="137" mass="13762">MSGTPRPAADGRVRTAPATDATPAPAGPTSVTTPGAPTDATSGAATAPGASAAASGVPTTGIPEGRAGIDRLDGQIIALIQERMAVSAGIQRSRLASGGRRVDLTREMEILGRYREALGKPGTTLAMTLLELCRGRA</sequence>
<dbReference type="SMART" id="SM00830">
    <property type="entry name" value="CM_2"/>
    <property type="match status" value="1"/>
</dbReference>
<feature type="compositionally biased region" description="Low complexity" evidence="1">
    <location>
        <begin position="15"/>
        <end position="61"/>
    </location>
</feature>
<keyword evidence="3" id="KW-0413">Isomerase</keyword>
<accession>A0ABS0NMP4</accession>
<evidence type="ECO:0000256" key="1">
    <source>
        <dbReference type="SAM" id="MobiDB-lite"/>
    </source>
</evidence>
<protein>
    <submittedName>
        <fullName evidence="3">Chorismate mutase</fullName>
        <ecNumber evidence="3">5.4.99.5</ecNumber>
    </submittedName>
</protein>
<dbReference type="PROSITE" id="PS51168">
    <property type="entry name" value="CHORISMATE_MUT_2"/>
    <property type="match status" value="1"/>
</dbReference>
<dbReference type="EC" id="5.4.99.5" evidence="3"/>
<comment type="caution">
    <text evidence="3">The sequence shown here is derived from an EMBL/GenBank/DDBJ whole genome shotgun (WGS) entry which is preliminary data.</text>
</comment>
<dbReference type="InterPro" id="IPR002701">
    <property type="entry name" value="CM_II_prokaryot"/>
</dbReference>
<evidence type="ECO:0000313" key="3">
    <source>
        <dbReference type="EMBL" id="MBH5336453.1"/>
    </source>
</evidence>
<feature type="region of interest" description="Disordered" evidence="1">
    <location>
        <begin position="1"/>
        <end position="67"/>
    </location>
</feature>
<dbReference type="NCBIfam" id="TIGR01808">
    <property type="entry name" value="CM_M_hiGC-arch"/>
    <property type="match status" value="1"/>
</dbReference>
<dbReference type="InterPro" id="IPR036263">
    <property type="entry name" value="Chorismate_II_sf"/>
</dbReference>
<gene>
    <name evidence="3" type="ORF">IHE55_17385</name>
</gene>